<dbReference type="AlphaFoldDB" id="A0A100WJ55"/>
<reference evidence="2" key="1">
    <citation type="journal article" date="2016" name="Genome Announc.">
        <title>Draft Genome Sequences of Five Rapidly Growing Mycobacterium Species, M. thermoresistibile, M. fortuitum subsp. acetamidolyticum, M. canariasense, M. brisbanense, and M. novocastrense.</title>
        <authorList>
            <person name="Katahira K."/>
            <person name="Ogura Y."/>
            <person name="Gotoh Y."/>
            <person name="Hayashi T."/>
        </authorList>
    </citation>
    <scope>NUCLEOTIDE SEQUENCE [LARGE SCALE GENOMIC DNA]</scope>
    <source>
        <strain evidence="2">JCM15298</strain>
    </source>
</reference>
<organism evidence="1 2">
    <name type="scientific">Mycolicibacterium canariasense</name>
    <name type="common">Mycobacterium canariasense</name>
    <dbReference type="NCBI Taxonomy" id="228230"/>
    <lineage>
        <taxon>Bacteria</taxon>
        <taxon>Bacillati</taxon>
        <taxon>Actinomycetota</taxon>
        <taxon>Actinomycetes</taxon>
        <taxon>Mycobacteriales</taxon>
        <taxon>Mycobacteriaceae</taxon>
        <taxon>Mycolicibacterium</taxon>
    </lineage>
</organism>
<name>A0A100WJ55_MYCCR</name>
<dbReference type="EMBL" id="BCSY01000111">
    <property type="protein sequence ID" value="GAS98859.1"/>
    <property type="molecule type" value="Genomic_DNA"/>
</dbReference>
<dbReference type="STRING" id="228230.RMCC_5824"/>
<comment type="caution">
    <text evidence="1">The sequence shown here is derived from an EMBL/GenBank/DDBJ whole genome shotgun (WGS) entry which is preliminary data.</text>
</comment>
<keyword evidence="2" id="KW-1185">Reference proteome</keyword>
<dbReference type="Proteomes" id="UP000069443">
    <property type="component" value="Unassembled WGS sequence"/>
</dbReference>
<sequence length="62" mass="7005">MKYPIALAHRLNAPCPDCSCPQWMHNEHGCLKLRRRKTSGNHAAKVAPLKRCRCTNTAETFA</sequence>
<protein>
    <submittedName>
        <fullName evidence="1">Protein CBG06515</fullName>
    </submittedName>
</protein>
<reference evidence="2" key="2">
    <citation type="submission" date="2016-02" db="EMBL/GenBank/DDBJ databases">
        <title>Draft genome sequence of five rapidly growing Mycobacterium species.</title>
        <authorList>
            <person name="Katahira K."/>
            <person name="Gotou Y."/>
            <person name="Iida K."/>
            <person name="Ogura Y."/>
            <person name="Hayashi T."/>
        </authorList>
    </citation>
    <scope>NUCLEOTIDE SEQUENCE [LARGE SCALE GENOMIC DNA]</scope>
    <source>
        <strain evidence="2">JCM15298</strain>
    </source>
</reference>
<evidence type="ECO:0000313" key="2">
    <source>
        <dbReference type="Proteomes" id="UP000069443"/>
    </source>
</evidence>
<proteinExistence type="predicted"/>
<evidence type="ECO:0000313" key="1">
    <source>
        <dbReference type="EMBL" id="GAS98859.1"/>
    </source>
</evidence>
<gene>
    <name evidence="1" type="ORF">RMCC_5824</name>
</gene>
<accession>A0A100WJ55</accession>